<name>A0ABP6X9V4_9FLAO</name>
<comment type="caution">
    <text evidence="1">The sequence shown here is derived from an EMBL/GenBank/DDBJ whole genome shotgun (WGS) entry which is preliminary data.</text>
</comment>
<gene>
    <name evidence="1" type="ORF">GCM10022395_12920</name>
</gene>
<keyword evidence="2" id="KW-1185">Reference proteome</keyword>
<dbReference type="EMBL" id="BAABCY010000034">
    <property type="protein sequence ID" value="GAA3563795.1"/>
    <property type="molecule type" value="Genomic_DNA"/>
</dbReference>
<proteinExistence type="predicted"/>
<protein>
    <submittedName>
        <fullName evidence="1">Sulfotransferase family 2 domain-containing protein</fullName>
    </submittedName>
</protein>
<dbReference type="InterPro" id="IPR005331">
    <property type="entry name" value="Sulfotransferase"/>
</dbReference>
<dbReference type="Proteomes" id="UP001500954">
    <property type="component" value="Unassembled WGS sequence"/>
</dbReference>
<evidence type="ECO:0000313" key="1">
    <source>
        <dbReference type="EMBL" id="GAA3563795.1"/>
    </source>
</evidence>
<accession>A0ABP6X9V4</accession>
<evidence type="ECO:0000313" key="2">
    <source>
        <dbReference type="Proteomes" id="UP001500954"/>
    </source>
</evidence>
<dbReference type="Pfam" id="PF03567">
    <property type="entry name" value="Sulfotransfer_2"/>
    <property type="match status" value="1"/>
</dbReference>
<dbReference type="RefSeq" id="WP_345005072.1">
    <property type="nucleotide sequence ID" value="NZ_BAABCY010000034.1"/>
</dbReference>
<reference evidence="2" key="1">
    <citation type="journal article" date="2019" name="Int. J. Syst. Evol. Microbiol.">
        <title>The Global Catalogue of Microorganisms (GCM) 10K type strain sequencing project: providing services to taxonomists for standard genome sequencing and annotation.</title>
        <authorList>
            <consortium name="The Broad Institute Genomics Platform"/>
            <consortium name="The Broad Institute Genome Sequencing Center for Infectious Disease"/>
            <person name="Wu L."/>
            <person name="Ma J."/>
        </authorList>
    </citation>
    <scope>NUCLEOTIDE SEQUENCE [LARGE SCALE GENOMIC DNA]</scope>
    <source>
        <strain evidence="2">JCM 17111</strain>
    </source>
</reference>
<organism evidence="1 2">
    <name type="scientific">Snuella lapsa</name>
    <dbReference type="NCBI Taxonomy" id="870481"/>
    <lineage>
        <taxon>Bacteria</taxon>
        <taxon>Pseudomonadati</taxon>
        <taxon>Bacteroidota</taxon>
        <taxon>Flavobacteriia</taxon>
        <taxon>Flavobacteriales</taxon>
        <taxon>Flavobacteriaceae</taxon>
        <taxon>Snuella</taxon>
    </lineage>
</organism>
<sequence length="230" mass="27884">MRLKKDEKIESPFFGNYYCLIPNTDFAFIVISKNACTFLKKVAIYNKEHLWVPDIPNVWEAHRIIGCNPEQSDYLFTIEQLKELESEQNRKIHKFAVWRDPIDRIVSTYKLFVLEREYRWYFSILNFYEDDSFDRFMEFVEFELRKSDPLHIDEHIRKQVEYYNCQEIDDVIHLKDLYDYLESKKIPFIKEASNKTDVNFNISKVEHVNRIKALYEKDYGIKITGQPFFV</sequence>